<protein>
    <submittedName>
        <fullName evidence="2">Putative product</fullName>
    </submittedName>
</protein>
<organism evidence="2">
    <name type="scientific">Xenopsylla cheopis</name>
    <name type="common">Oriental rat flea</name>
    <name type="synonym">Pulex cheopis</name>
    <dbReference type="NCBI Taxonomy" id="163159"/>
    <lineage>
        <taxon>Eukaryota</taxon>
        <taxon>Metazoa</taxon>
        <taxon>Ecdysozoa</taxon>
        <taxon>Arthropoda</taxon>
        <taxon>Hexapoda</taxon>
        <taxon>Insecta</taxon>
        <taxon>Pterygota</taxon>
        <taxon>Neoptera</taxon>
        <taxon>Endopterygota</taxon>
        <taxon>Siphonaptera</taxon>
        <taxon>Pulicidae</taxon>
        <taxon>Xenopsyllinae</taxon>
        <taxon>Xenopsylla</taxon>
    </lineage>
</organism>
<reference evidence="2" key="1">
    <citation type="submission" date="2020-03" db="EMBL/GenBank/DDBJ databases">
        <title>Transcriptomic Profiling of the Digestive Tract of the Rat Flea, Xenopsylla cheopis, Following Blood Feeding and Infection with Yersinia pestis.</title>
        <authorList>
            <person name="Bland D.M."/>
            <person name="Martens C.A."/>
            <person name="Virtaneva K."/>
            <person name="Kanakabandi K."/>
            <person name="Long D."/>
            <person name="Rosenke R."/>
            <person name="Saturday G.A."/>
            <person name="Hoyt F.H."/>
            <person name="Bruno D.P."/>
            <person name="Ribeiro J.M.C."/>
            <person name="Hinnebusch J."/>
        </authorList>
    </citation>
    <scope>NUCLEOTIDE SEQUENCE</scope>
</reference>
<dbReference type="EMBL" id="GIIL01008119">
    <property type="protein sequence ID" value="NOV51845.1"/>
    <property type="molecule type" value="Transcribed_RNA"/>
</dbReference>
<keyword evidence="1" id="KW-0812">Transmembrane</keyword>
<dbReference type="AlphaFoldDB" id="A0A6M2DZQ2"/>
<accession>A0A6M2DZQ2</accession>
<proteinExistence type="predicted"/>
<feature type="transmembrane region" description="Helical" evidence="1">
    <location>
        <begin position="12"/>
        <end position="35"/>
    </location>
</feature>
<evidence type="ECO:0000313" key="2">
    <source>
        <dbReference type="EMBL" id="NOV51845.1"/>
    </source>
</evidence>
<sequence length="75" mass="8621">MYSNPKPNFLSLIFQIILSTFHCLAFHFSVLGIFFSPLYRQLAAFFFFLFPSYPLVFLQSHRVASSLCLEFAGSS</sequence>
<keyword evidence="1" id="KW-0472">Membrane</keyword>
<name>A0A6M2DZQ2_XENCH</name>
<keyword evidence="1" id="KW-1133">Transmembrane helix</keyword>
<evidence type="ECO:0000256" key="1">
    <source>
        <dbReference type="SAM" id="Phobius"/>
    </source>
</evidence>
<feature type="transmembrane region" description="Helical" evidence="1">
    <location>
        <begin position="41"/>
        <end position="58"/>
    </location>
</feature>